<sequence length="129" mass="13714">MRMLKHLVIGATLLALPLGFARLPVAHAATLDDATENMGLVRQETGLEDADLTETIGKLIGVLLSFLGVIFLLLIIYAGFLWMTARGDSKAVDKAKDILTTSVVGLVILLSAYAISSFVIESLQDAVTG</sequence>
<keyword evidence="1" id="KW-0472">Membrane</keyword>
<feature type="transmembrane region" description="Helical" evidence="1">
    <location>
        <begin position="97"/>
        <end position="120"/>
    </location>
</feature>
<dbReference type="Proteomes" id="UP000034846">
    <property type="component" value="Unassembled WGS sequence"/>
</dbReference>
<feature type="signal peptide" evidence="2">
    <location>
        <begin position="1"/>
        <end position="28"/>
    </location>
</feature>
<protein>
    <submittedName>
        <fullName evidence="3">Uncharacterized protein</fullName>
    </submittedName>
</protein>
<comment type="caution">
    <text evidence="3">The sequence shown here is derived from an EMBL/GenBank/DDBJ whole genome shotgun (WGS) entry which is preliminary data.</text>
</comment>
<keyword evidence="1" id="KW-1133">Transmembrane helix</keyword>
<proteinExistence type="predicted"/>
<evidence type="ECO:0000313" key="3">
    <source>
        <dbReference type="EMBL" id="KKW28809.1"/>
    </source>
</evidence>
<keyword evidence="2" id="KW-0732">Signal</keyword>
<evidence type="ECO:0000313" key="4">
    <source>
        <dbReference type="Proteomes" id="UP000034846"/>
    </source>
</evidence>
<evidence type="ECO:0000256" key="2">
    <source>
        <dbReference type="SAM" id="SignalP"/>
    </source>
</evidence>
<organism evidence="3 4">
    <name type="scientific">Candidatus Uhrbacteria bacterium GW2011_GWD2_52_7</name>
    <dbReference type="NCBI Taxonomy" id="1618989"/>
    <lineage>
        <taxon>Bacteria</taxon>
        <taxon>Candidatus Uhriibacteriota</taxon>
    </lineage>
</organism>
<dbReference type="AlphaFoldDB" id="A0A0G2A8Z4"/>
<feature type="chain" id="PRO_5002541943" evidence="2">
    <location>
        <begin position="29"/>
        <end position="129"/>
    </location>
</feature>
<feature type="transmembrane region" description="Helical" evidence="1">
    <location>
        <begin position="59"/>
        <end position="85"/>
    </location>
</feature>
<name>A0A0G2A8Z4_9BACT</name>
<keyword evidence="1" id="KW-0812">Transmembrane</keyword>
<dbReference type="Pfam" id="PF18895">
    <property type="entry name" value="T4SS_pilin"/>
    <property type="match status" value="1"/>
</dbReference>
<dbReference type="EMBL" id="LCRD01000061">
    <property type="protein sequence ID" value="KKW28809.1"/>
    <property type="molecule type" value="Genomic_DNA"/>
</dbReference>
<accession>A0A0G2A8Z4</accession>
<reference evidence="3 4" key="1">
    <citation type="journal article" date="2015" name="Nature">
        <title>rRNA introns, odd ribosomes, and small enigmatic genomes across a large radiation of phyla.</title>
        <authorList>
            <person name="Brown C.T."/>
            <person name="Hug L.A."/>
            <person name="Thomas B.C."/>
            <person name="Sharon I."/>
            <person name="Castelle C.J."/>
            <person name="Singh A."/>
            <person name="Wilkins M.J."/>
            <person name="Williams K.H."/>
            <person name="Banfield J.F."/>
        </authorList>
    </citation>
    <scope>NUCLEOTIDE SEQUENCE [LARGE SCALE GENOMIC DNA]</scope>
</reference>
<evidence type="ECO:0000256" key="1">
    <source>
        <dbReference type="SAM" id="Phobius"/>
    </source>
</evidence>
<dbReference type="InterPro" id="IPR043993">
    <property type="entry name" value="T4SS_pilin"/>
</dbReference>
<gene>
    <name evidence="3" type="ORF">UY72_C0061G0004</name>
</gene>